<protein>
    <submittedName>
        <fullName evidence="7">Putative dicarboxylate uptake system</fullName>
    </submittedName>
</protein>
<name>A0A376CLL8_9CORY</name>
<evidence type="ECO:0000256" key="4">
    <source>
        <dbReference type="ARBA" id="ARBA00023136"/>
    </source>
</evidence>
<dbReference type="RefSeq" id="WP_018582515.1">
    <property type="nucleotide sequence ID" value="NZ_UFXQ01000001.1"/>
</dbReference>
<dbReference type="Pfam" id="PF00939">
    <property type="entry name" value="Na_sulph_symp"/>
    <property type="match status" value="1"/>
</dbReference>
<keyword evidence="4 6" id="KW-0472">Membrane</keyword>
<evidence type="ECO:0000313" key="7">
    <source>
        <dbReference type="EMBL" id="STC69386.1"/>
    </source>
</evidence>
<feature type="transmembrane region" description="Helical" evidence="6">
    <location>
        <begin position="167"/>
        <end position="185"/>
    </location>
</feature>
<sequence>MSTAQPSSAPQVNRRRSSQKKPPALQRAQGVHFSTKQIIGFVLGIGLFLLPFLVDIPNLAEPGERMLSIFLLAIVFWVLEPVPLTATAVLVIFLEVLLVSEGAVTDPTGGDPALADSIIPAADYFAALANPVIILFLGGFMIADGAEKYGLDKNLAAVMLRPFPNKARLIVLGLMIITALLSMFMSNTATTATMFAVVAPLLRLLPEGKARAGVALSIPLAANVGGIGTPVGTPPNAIAIGALQEQGISVSFVEWMVMAIPFMLVVLVFSWVFLCLVFIPADAELNIDMTPKWNTSGSATTFYVIAGLTILLWMTEPLHGISSNIVGFFPVVALLCLQVMKGEDIKKLDWPVLWLVSGGIALGTGVGATGLDEWLVGSVDWASMGGLAIIAMLGAIGFGLANVISHSAAANLLVPLAVSLAISLDGIDPITVAVVVAIATSLGMSMPISTPPNAIAYATGEIKIGQMALVGLVVGSLATVVLVLVMPWYWQLIGVVG</sequence>
<feature type="transmembrane region" description="Helical" evidence="6">
    <location>
        <begin position="255"/>
        <end position="281"/>
    </location>
</feature>
<dbReference type="AlphaFoldDB" id="A0A376CLL8"/>
<evidence type="ECO:0000256" key="5">
    <source>
        <dbReference type="SAM" id="MobiDB-lite"/>
    </source>
</evidence>
<keyword evidence="2 6" id="KW-0812">Transmembrane</keyword>
<feature type="transmembrane region" description="Helical" evidence="6">
    <location>
        <begin position="321"/>
        <end position="340"/>
    </location>
</feature>
<feature type="transmembrane region" description="Helical" evidence="6">
    <location>
        <begin position="124"/>
        <end position="146"/>
    </location>
</feature>
<feature type="transmembrane region" description="Helical" evidence="6">
    <location>
        <begin position="293"/>
        <end position="315"/>
    </location>
</feature>
<dbReference type="STRING" id="35756.GCA_001044155_01100"/>
<feature type="transmembrane region" description="Helical" evidence="6">
    <location>
        <begin position="38"/>
        <end position="57"/>
    </location>
</feature>
<feature type="transmembrane region" description="Helical" evidence="6">
    <location>
        <begin position="381"/>
        <end position="401"/>
    </location>
</feature>
<feature type="transmembrane region" description="Helical" evidence="6">
    <location>
        <begin position="352"/>
        <end position="369"/>
    </location>
</feature>
<dbReference type="PANTHER" id="PTHR10283:SF92">
    <property type="entry name" value="LOW-AFFINITY PHOSPHATE TRANSPORTER PHO91"/>
    <property type="match status" value="1"/>
</dbReference>
<dbReference type="EMBL" id="UFXQ01000001">
    <property type="protein sequence ID" value="STC69386.1"/>
    <property type="molecule type" value="Genomic_DNA"/>
</dbReference>
<dbReference type="GO" id="GO:0005886">
    <property type="term" value="C:plasma membrane"/>
    <property type="evidence" value="ECO:0007669"/>
    <property type="project" value="TreeGrafter"/>
</dbReference>
<keyword evidence="3 6" id="KW-1133">Transmembrane helix</keyword>
<dbReference type="CDD" id="cd01115">
    <property type="entry name" value="SLC13_permease"/>
    <property type="match status" value="1"/>
</dbReference>
<feature type="compositionally biased region" description="Polar residues" evidence="5">
    <location>
        <begin position="1"/>
        <end position="11"/>
    </location>
</feature>
<evidence type="ECO:0000256" key="6">
    <source>
        <dbReference type="SAM" id="Phobius"/>
    </source>
</evidence>
<feature type="transmembrane region" description="Helical" evidence="6">
    <location>
        <begin position="69"/>
        <end position="94"/>
    </location>
</feature>
<dbReference type="PANTHER" id="PTHR10283">
    <property type="entry name" value="SOLUTE CARRIER FAMILY 13 MEMBER"/>
    <property type="match status" value="1"/>
</dbReference>
<evidence type="ECO:0000256" key="3">
    <source>
        <dbReference type="ARBA" id="ARBA00022989"/>
    </source>
</evidence>
<dbReference type="NCBIfam" id="TIGR00785">
    <property type="entry name" value="dass"/>
    <property type="match status" value="1"/>
</dbReference>
<dbReference type="InterPro" id="IPR001898">
    <property type="entry name" value="SLC13A/DASS"/>
</dbReference>
<reference evidence="7 8" key="1">
    <citation type="submission" date="2018-06" db="EMBL/GenBank/DDBJ databases">
        <authorList>
            <consortium name="Pathogen Informatics"/>
            <person name="Doyle S."/>
        </authorList>
    </citation>
    <scope>NUCLEOTIDE SEQUENCE [LARGE SCALE GENOMIC DNA]</scope>
    <source>
        <strain evidence="7 8">NCTC11862</strain>
    </source>
</reference>
<feature type="region of interest" description="Disordered" evidence="5">
    <location>
        <begin position="1"/>
        <end position="28"/>
    </location>
</feature>
<accession>A0A376CLL8</accession>
<gene>
    <name evidence="7" type="primary">dccT</name>
    <name evidence="7" type="ORF">NCTC11862_01174</name>
</gene>
<organism evidence="7 8">
    <name type="scientific">Corynebacterium pilosum</name>
    <dbReference type="NCBI Taxonomy" id="35756"/>
    <lineage>
        <taxon>Bacteria</taxon>
        <taxon>Bacillati</taxon>
        <taxon>Actinomycetota</taxon>
        <taxon>Actinomycetes</taxon>
        <taxon>Mycobacteriales</taxon>
        <taxon>Corynebacteriaceae</taxon>
        <taxon>Corynebacterium</taxon>
    </lineage>
</organism>
<keyword evidence="8" id="KW-1185">Reference proteome</keyword>
<dbReference type="OrthoDB" id="9766267at2"/>
<dbReference type="Proteomes" id="UP000254467">
    <property type="component" value="Unassembled WGS sequence"/>
</dbReference>
<evidence type="ECO:0000256" key="1">
    <source>
        <dbReference type="ARBA" id="ARBA00004141"/>
    </source>
</evidence>
<evidence type="ECO:0000313" key="8">
    <source>
        <dbReference type="Proteomes" id="UP000254467"/>
    </source>
</evidence>
<dbReference type="GO" id="GO:0005315">
    <property type="term" value="F:phosphate transmembrane transporter activity"/>
    <property type="evidence" value="ECO:0007669"/>
    <property type="project" value="TreeGrafter"/>
</dbReference>
<comment type="subcellular location">
    <subcellularLocation>
        <location evidence="1">Membrane</location>
        <topology evidence="1">Multi-pass membrane protein</topology>
    </subcellularLocation>
</comment>
<evidence type="ECO:0000256" key="2">
    <source>
        <dbReference type="ARBA" id="ARBA00022692"/>
    </source>
</evidence>
<proteinExistence type="predicted"/>
<feature type="transmembrane region" description="Helical" evidence="6">
    <location>
        <begin position="469"/>
        <end position="490"/>
    </location>
</feature>